<gene>
    <name evidence="3" type="ORF">NS184_09640</name>
</gene>
<proteinExistence type="predicted"/>
<dbReference type="OrthoDB" id="317332at2"/>
<organism evidence="3 4">
    <name type="scientific">Curtobacterium luteum</name>
    <dbReference type="NCBI Taxonomy" id="33881"/>
    <lineage>
        <taxon>Bacteria</taxon>
        <taxon>Bacillati</taxon>
        <taxon>Actinomycetota</taxon>
        <taxon>Actinomycetes</taxon>
        <taxon>Micrococcales</taxon>
        <taxon>Microbacteriaceae</taxon>
        <taxon>Curtobacterium</taxon>
    </lineage>
</organism>
<feature type="domain" description="VOC" evidence="2">
    <location>
        <begin position="10"/>
        <end position="144"/>
    </location>
</feature>
<dbReference type="STRING" id="33881.NS184_09640"/>
<dbReference type="InterPro" id="IPR004360">
    <property type="entry name" value="Glyas_Fos-R_dOase_dom"/>
</dbReference>
<reference evidence="3 4" key="1">
    <citation type="journal article" date="2016" name="Front. Microbiol.">
        <title>Genomic Resource of Rice Seed Associated Bacteria.</title>
        <authorList>
            <person name="Midha S."/>
            <person name="Bansal K."/>
            <person name="Sharma S."/>
            <person name="Kumar N."/>
            <person name="Patil P.P."/>
            <person name="Chaudhry V."/>
            <person name="Patil P.B."/>
        </authorList>
    </citation>
    <scope>NUCLEOTIDE SEQUENCE [LARGE SCALE GENOMIC DNA]</scope>
    <source>
        <strain evidence="3 4">NS184</strain>
    </source>
</reference>
<dbReference type="AlphaFoldDB" id="A0A175RTV3"/>
<dbReference type="PATRIC" id="fig|33881.3.peg.2270"/>
<dbReference type="GO" id="GO:0046872">
    <property type="term" value="F:metal ion binding"/>
    <property type="evidence" value="ECO:0007669"/>
    <property type="project" value="UniProtKB-KW"/>
</dbReference>
<dbReference type="InterPro" id="IPR051785">
    <property type="entry name" value="MMCE/EMCE_epimerase"/>
</dbReference>
<evidence type="ECO:0000313" key="3">
    <source>
        <dbReference type="EMBL" id="KTR06252.1"/>
    </source>
</evidence>
<name>A0A175RTV3_9MICO</name>
<dbReference type="Pfam" id="PF00903">
    <property type="entry name" value="Glyoxalase"/>
    <property type="match status" value="1"/>
</dbReference>
<dbReference type="SUPFAM" id="SSF54593">
    <property type="entry name" value="Glyoxalase/Bleomycin resistance protein/Dihydroxybiphenyl dioxygenase"/>
    <property type="match status" value="1"/>
</dbReference>
<dbReference type="InterPro" id="IPR037523">
    <property type="entry name" value="VOC_core"/>
</dbReference>
<evidence type="ECO:0000313" key="4">
    <source>
        <dbReference type="Proteomes" id="UP000078252"/>
    </source>
</evidence>
<keyword evidence="1" id="KW-0479">Metal-binding</keyword>
<dbReference type="Gene3D" id="3.10.180.10">
    <property type="entry name" value="2,3-Dihydroxybiphenyl 1,2-Dioxygenase, domain 1"/>
    <property type="match status" value="1"/>
</dbReference>
<dbReference type="PROSITE" id="PS51819">
    <property type="entry name" value="VOC"/>
    <property type="match status" value="1"/>
</dbReference>
<evidence type="ECO:0000256" key="1">
    <source>
        <dbReference type="ARBA" id="ARBA00022723"/>
    </source>
</evidence>
<sequence>MSESFAHPTALAHVRVTVTDIHRSKAFYEQLLGVEPAMDFSEHAGEPGTEQDRERLYGGCIFPLGDQLFGLRPVAPHGQRFDPDTVGLDHVSFTVGSVDALHDAAARLDAAGIEHGAVTDLGDAGIVILSVQDPDDINLEFTAAKG</sequence>
<dbReference type="PANTHER" id="PTHR43048">
    <property type="entry name" value="METHYLMALONYL-COA EPIMERASE"/>
    <property type="match status" value="1"/>
</dbReference>
<dbReference type="InterPro" id="IPR029068">
    <property type="entry name" value="Glyas_Bleomycin-R_OHBP_Dase"/>
</dbReference>
<dbReference type="EMBL" id="LDQC01000050">
    <property type="protein sequence ID" value="KTR06252.1"/>
    <property type="molecule type" value="Genomic_DNA"/>
</dbReference>
<dbReference type="PANTHER" id="PTHR43048:SF3">
    <property type="entry name" value="METHYLMALONYL-COA EPIMERASE, MITOCHONDRIAL"/>
    <property type="match status" value="1"/>
</dbReference>
<dbReference type="GO" id="GO:0046491">
    <property type="term" value="P:L-methylmalonyl-CoA metabolic process"/>
    <property type="evidence" value="ECO:0007669"/>
    <property type="project" value="TreeGrafter"/>
</dbReference>
<comment type="caution">
    <text evidence="3">The sequence shown here is derived from an EMBL/GenBank/DDBJ whole genome shotgun (WGS) entry which is preliminary data.</text>
</comment>
<evidence type="ECO:0000259" key="2">
    <source>
        <dbReference type="PROSITE" id="PS51819"/>
    </source>
</evidence>
<accession>A0A175RTV3</accession>
<dbReference type="Proteomes" id="UP000078252">
    <property type="component" value="Unassembled WGS sequence"/>
</dbReference>
<dbReference type="GO" id="GO:0004493">
    <property type="term" value="F:methylmalonyl-CoA epimerase activity"/>
    <property type="evidence" value="ECO:0007669"/>
    <property type="project" value="TreeGrafter"/>
</dbReference>
<protein>
    <submittedName>
        <fullName evidence="3">Glyoxalase</fullName>
    </submittedName>
</protein>